<keyword evidence="2" id="KW-1133">Transmembrane helix</keyword>
<dbReference type="KEGG" id="sdn:Sden_0133"/>
<protein>
    <recommendedName>
        <fullName evidence="3">Teneurin-like YD-shell domain-containing protein</fullName>
    </recommendedName>
</protein>
<accession>Q12SZ6</accession>
<evidence type="ECO:0000256" key="2">
    <source>
        <dbReference type="SAM" id="Phobius"/>
    </source>
</evidence>
<evidence type="ECO:0000256" key="1">
    <source>
        <dbReference type="ARBA" id="ARBA00022737"/>
    </source>
</evidence>
<keyword evidence="2" id="KW-0472">Membrane</keyword>
<evidence type="ECO:0000259" key="3">
    <source>
        <dbReference type="Pfam" id="PF25023"/>
    </source>
</evidence>
<sequence length="520" mass="56208">MKCKGVQLVDTLIRFGLRLKLILSKATHAKTTAVLDWNKHFLAFAVEGTRVMNPTPKMGFTQNPRTIKSVFGANAHAFKQGCEKVAMTLIARSQFIIRLVATLLLVVGLTSMPAQAAQGSTVFIPIAVGDITTFIPIMPTASTAQISTTGGSHNLSWSAVSNASYYQIIITDEHGLQRIFQTTDTDYVLAGLPLGNNKVEVQACNAYNQCGIRYLAGTVTITTRVIYQHTDILGSVVAESDEAGNIISRSHYEPFGKRLGGDKAGIGYTGHLQDKDLGLTYMQARYYDPLIGRFYSNDPISYRGVHSFNRYAYANNNPYKYIDPTGNNEEYVAGISVGIGFNAEDVNLIATFENSVYNYNFLEGVSLGQRIVEEQMFQQLQLGELSSLSMLLGIARSNGKFGVVKGGYHATHPEAAEAILQGGFRKGTKPGRLGSGGTYVNNTPEGAIAEFAHHNPGVTPKVLKVNYNPGTNANAVVAPQNYVDQLPLNVNSISAPSVRAPGTINTNVLNGSARATEILP</sequence>
<dbReference type="Pfam" id="PF25023">
    <property type="entry name" value="TEN_YD-shell"/>
    <property type="match status" value="1"/>
</dbReference>
<feature type="domain" description="Teneurin-like YD-shell" evidence="3">
    <location>
        <begin position="226"/>
        <end position="318"/>
    </location>
</feature>
<dbReference type="PANTHER" id="PTHR32305:SF15">
    <property type="entry name" value="PROTEIN RHSA-RELATED"/>
    <property type="match status" value="1"/>
</dbReference>
<proteinExistence type="predicted"/>
<dbReference type="PANTHER" id="PTHR32305">
    <property type="match status" value="1"/>
</dbReference>
<evidence type="ECO:0000313" key="5">
    <source>
        <dbReference type="Proteomes" id="UP000001982"/>
    </source>
</evidence>
<dbReference type="InterPro" id="IPR056823">
    <property type="entry name" value="TEN-like_YD-shell"/>
</dbReference>
<name>Q12SZ6_SHEDO</name>
<keyword evidence="5" id="KW-1185">Reference proteome</keyword>
<keyword evidence="1" id="KW-0677">Repeat</keyword>
<dbReference type="STRING" id="318161.Sden_0133"/>
<feature type="transmembrane region" description="Helical" evidence="2">
    <location>
        <begin position="95"/>
        <end position="114"/>
    </location>
</feature>
<dbReference type="Gene3D" id="2.180.10.10">
    <property type="entry name" value="RHS repeat-associated core"/>
    <property type="match status" value="1"/>
</dbReference>
<dbReference type="Proteomes" id="UP000001982">
    <property type="component" value="Chromosome"/>
</dbReference>
<reference evidence="4 5" key="1">
    <citation type="submission" date="2006-03" db="EMBL/GenBank/DDBJ databases">
        <title>Complete sequence of Shewanella denitrificans OS217.</title>
        <authorList>
            <consortium name="US DOE Joint Genome Institute"/>
            <person name="Copeland A."/>
            <person name="Lucas S."/>
            <person name="Lapidus A."/>
            <person name="Barry K."/>
            <person name="Detter J.C."/>
            <person name="Glavina del Rio T."/>
            <person name="Hammon N."/>
            <person name="Israni S."/>
            <person name="Dalin E."/>
            <person name="Tice H."/>
            <person name="Pitluck S."/>
            <person name="Brettin T."/>
            <person name="Bruce D."/>
            <person name="Han C."/>
            <person name="Tapia R."/>
            <person name="Gilna P."/>
            <person name="Kiss H."/>
            <person name="Schmutz J."/>
            <person name="Larimer F."/>
            <person name="Land M."/>
            <person name="Hauser L."/>
            <person name="Kyrpides N."/>
            <person name="Lykidis A."/>
            <person name="Richardson P."/>
        </authorList>
    </citation>
    <scope>NUCLEOTIDE SEQUENCE [LARGE SCALE GENOMIC DNA]</scope>
    <source>
        <strain evidence="5">OS217 / ATCC BAA-1090 / DSM 15013</strain>
    </source>
</reference>
<dbReference type="InterPro" id="IPR050708">
    <property type="entry name" value="T6SS_VgrG/RHS"/>
</dbReference>
<keyword evidence="2" id="KW-0812">Transmembrane</keyword>
<dbReference type="NCBIfam" id="TIGR03696">
    <property type="entry name" value="Rhs_assc_core"/>
    <property type="match status" value="1"/>
</dbReference>
<gene>
    <name evidence="4" type="ordered locus">Sden_0133</name>
</gene>
<dbReference type="InterPro" id="IPR022385">
    <property type="entry name" value="Rhs_assc_core"/>
</dbReference>
<dbReference type="AlphaFoldDB" id="Q12SZ6"/>
<evidence type="ECO:0000313" key="4">
    <source>
        <dbReference type="EMBL" id="ABE53430.1"/>
    </source>
</evidence>
<dbReference type="eggNOG" id="COG3209">
    <property type="taxonomic scope" value="Bacteria"/>
</dbReference>
<dbReference type="EMBL" id="CP000302">
    <property type="protein sequence ID" value="ABE53430.1"/>
    <property type="molecule type" value="Genomic_DNA"/>
</dbReference>
<organism evidence="4 5">
    <name type="scientific">Shewanella denitrificans (strain OS217 / ATCC BAA-1090 / DSM 15013)</name>
    <dbReference type="NCBI Taxonomy" id="318161"/>
    <lineage>
        <taxon>Bacteria</taxon>
        <taxon>Pseudomonadati</taxon>
        <taxon>Pseudomonadota</taxon>
        <taxon>Gammaproteobacteria</taxon>
        <taxon>Alteromonadales</taxon>
        <taxon>Shewanellaceae</taxon>
        <taxon>Shewanella</taxon>
    </lineage>
</organism>
<dbReference type="HOGENOM" id="CLU_523621_0_0_6"/>